<name>A0A2H3KPS4_9CHLR</name>
<dbReference type="PANTHER" id="PTHR36933">
    <property type="entry name" value="SLL0788 PROTEIN"/>
    <property type="match status" value="1"/>
</dbReference>
<feature type="domain" description="DUF305" evidence="1">
    <location>
        <begin position="22"/>
        <end position="91"/>
    </location>
</feature>
<dbReference type="Pfam" id="PF03713">
    <property type="entry name" value="DUF305"/>
    <property type="match status" value="2"/>
</dbReference>
<proteinExistence type="predicted"/>
<comment type="caution">
    <text evidence="2">The sequence shown here is derived from an EMBL/GenBank/DDBJ whole genome shotgun (WGS) entry which is preliminary data.</text>
</comment>
<dbReference type="PANTHER" id="PTHR36933:SF1">
    <property type="entry name" value="SLL0788 PROTEIN"/>
    <property type="match status" value="1"/>
</dbReference>
<dbReference type="EMBL" id="LYXE01000050">
    <property type="protein sequence ID" value="PDW00271.1"/>
    <property type="molecule type" value="Genomic_DNA"/>
</dbReference>
<accession>A0A2H3KPS4</accession>
<dbReference type="Gene3D" id="1.20.1260.10">
    <property type="match status" value="2"/>
</dbReference>
<feature type="domain" description="DUF305" evidence="1">
    <location>
        <begin position="105"/>
        <end position="174"/>
    </location>
</feature>
<evidence type="ECO:0000259" key="1">
    <source>
        <dbReference type="Pfam" id="PF03713"/>
    </source>
</evidence>
<organism evidence="2 3">
    <name type="scientific">Candidatus Chloroploca asiatica</name>
    <dbReference type="NCBI Taxonomy" id="1506545"/>
    <lineage>
        <taxon>Bacteria</taxon>
        <taxon>Bacillati</taxon>
        <taxon>Chloroflexota</taxon>
        <taxon>Chloroflexia</taxon>
        <taxon>Chloroflexales</taxon>
        <taxon>Chloroflexineae</taxon>
        <taxon>Oscillochloridaceae</taxon>
        <taxon>Candidatus Chloroploca</taxon>
    </lineage>
</organism>
<gene>
    <name evidence="2" type="ORF">A9Q02_10395</name>
</gene>
<dbReference type="AlphaFoldDB" id="A0A2H3KPS4"/>
<sequence>MLTVACGAAPSTIAPSATGTPDMAGMDHATMQNTGDTPYDALFIDSMIVHHEGAIVMAQQALESSERPEIRQLAEAIVSAQQTEITQMRDWRSAWYPDLAPTSGMQMDMGPMTVAAGSTPFDQRFIEAMIPHHEGAILMAEDALQNAERQEIKNLAQAIITAQEAEIAQMRQWLQEWYSITQ</sequence>
<reference evidence="2 3" key="1">
    <citation type="submission" date="2016-05" db="EMBL/GenBank/DDBJ databases">
        <authorList>
            <person name="Lavstsen T."/>
            <person name="Jespersen J.S."/>
        </authorList>
    </citation>
    <scope>NUCLEOTIDE SEQUENCE [LARGE SCALE GENOMIC DNA]</scope>
    <source>
        <strain evidence="2 3">B7-9</strain>
    </source>
</reference>
<evidence type="ECO:0000313" key="2">
    <source>
        <dbReference type="EMBL" id="PDW00271.1"/>
    </source>
</evidence>
<evidence type="ECO:0000313" key="3">
    <source>
        <dbReference type="Proteomes" id="UP000220922"/>
    </source>
</evidence>
<dbReference type="Proteomes" id="UP000220922">
    <property type="component" value="Unassembled WGS sequence"/>
</dbReference>
<dbReference type="InterPro" id="IPR012347">
    <property type="entry name" value="Ferritin-like"/>
</dbReference>
<dbReference type="InterPro" id="IPR005183">
    <property type="entry name" value="DUF305_CopM-like"/>
</dbReference>
<keyword evidence="3" id="KW-1185">Reference proteome</keyword>
<protein>
    <submittedName>
        <fullName evidence="2">DUF305 domain-containing protein</fullName>
    </submittedName>
</protein>